<dbReference type="InterPro" id="IPR050109">
    <property type="entry name" value="HTH-type_TetR-like_transc_reg"/>
</dbReference>
<accession>A0A0C1UNQ2</accession>
<dbReference type="EMBL" id="JTHE02000003">
    <property type="protein sequence ID" value="NEV66902.1"/>
    <property type="molecule type" value="Genomic_DNA"/>
</dbReference>
<dbReference type="InterPro" id="IPR039536">
    <property type="entry name" value="TetR_C_Proteobacteria"/>
</dbReference>
<evidence type="ECO:0000256" key="1">
    <source>
        <dbReference type="ARBA" id="ARBA00023015"/>
    </source>
</evidence>
<reference evidence="4" key="3">
    <citation type="submission" date="2020-02" db="EMBL/GenBank/DDBJ databases">
        <authorList>
            <person name="Sarangi A.N."/>
            <person name="Ghosh S."/>
            <person name="Mukherjee M."/>
            <person name="Tripathy S."/>
        </authorList>
    </citation>
    <scope>NUCLEOTIDE SEQUENCE</scope>
    <source>
        <strain evidence="4">BDU141951</strain>
    </source>
</reference>
<proteinExistence type="predicted"/>
<organism evidence="4">
    <name type="scientific">Lyngbya confervoides BDU141951</name>
    <dbReference type="NCBI Taxonomy" id="1574623"/>
    <lineage>
        <taxon>Bacteria</taxon>
        <taxon>Bacillati</taxon>
        <taxon>Cyanobacteriota</taxon>
        <taxon>Cyanophyceae</taxon>
        <taxon>Oscillatoriophycideae</taxon>
        <taxon>Oscillatoriales</taxon>
        <taxon>Microcoleaceae</taxon>
        <taxon>Lyngbya</taxon>
    </lineage>
</organism>
<evidence type="ECO:0000313" key="4">
    <source>
        <dbReference type="EMBL" id="NEV66902.1"/>
    </source>
</evidence>
<dbReference type="PANTHER" id="PTHR30055">
    <property type="entry name" value="HTH-TYPE TRANSCRIPTIONAL REGULATOR RUTR"/>
    <property type="match status" value="1"/>
</dbReference>
<dbReference type="GO" id="GO:0045892">
    <property type="term" value="P:negative regulation of DNA-templated transcription"/>
    <property type="evidence" value="ECO:0007669"/>
    <property type="project" value="UniProtKB-ARBA"/>
</dbReference>
<dbReference type="PROSITE" id="PS50977">
    <property type="entry name" value="HTH_TETR_2"/>
    <property type="match status" value="1"/>
</dbReference>
<dbReference type="SUPFAM" id="SSF46689">
    <property type="entry name" value="Homeodomain-like"/>
    <property type="match status" value="1"/>
</dbReference>
<keyword evidence="1" id="KW-0805">Transcription regulation</keyword>
<dbReference type="SUPFAM" id="SSF48498">
    <property type="entry name" value="Tetracyclin repressor-like, C-terminal domain"/>
    <property type="match status" value="1"/>
</dbReference>
<dbReference type="Gene3D" id="1.10.357.10">
    <property type="entry name" value="Tetracycline Repressor, domain 2"/>
    <property type="match status" value="1"/>
</dbReference>
<sequence>MTLALTKTDKATQILNGALQEFLAHGYAGTSMDRVAATAGVSKPTVYNHFQDKEGLFRALVQKIARERFQIKFKAEILSGPLEESLPRLLASMVNTISDDDDYQDFVRLVIGESGRFPELSRTFVTYLVRPGLQQMQDYLEQHPEFGFADSQAIAQIILGSAVYMCLTQYILHGHDIMPLSKENYIEAMTRLMLNSALSEAIQRP</sequence>
<comment type="caution">
    <text evidence="4">The sequence shown here is derived from an EMBL/GenBank/DDBJ whole genome shotgun (WGS) entry which is preliminary data.</text>
</comment>
<dbReference type="InterPro" id="IPR001647">
    <property type="entry name" value="HTH_TetR"/>
</dbReference>
<dbReference type="Pfam" id="PF00440">
    <property type="entry name" value="TetR_N"/>
    <property type="match status" value="1"/>
</dbReference>
<dbReference type="GO" id="GO:0003700">
    <property type="term" value="F:DNA-binding transcription factor activity"/>
    <property type="evidence" value="ECO:0007669"/>
    <property type="project" value="TreeGrafter"/>
</dbReference>
<reference evidence="4" key="2">
    <citation type="journal article" date="2015" name="Genome Announc.">
        <title>Draft Genome Sequence of Filamentous Marine Cyanobacterium Lyngbya confervoides Strain BDU141951.</title>
        <authorList>
            <person name="Chandrababunaidu M.M."/>
            <person name="Sen D."/>
            <person name="Tripathy S."/>
        </authorList>
    </citation>
    <scope>NUCLEOTIDE SEQUENCE</scope>
    <source>
        <strain evidence="4">BDU141951</strain>
    </source>
</reference>
<evidence type="ECO:0000256" key="2">
    <source>
        <dbReference type="ARBA" id="ARBA00023125"/>
    </source>
</evidence>
<dbReference type="InterPro" id="IPR023772">
    <property type="entry name" value="DNA-bd_HTH_TetR-type_CS"/>
</dbReference>
<keyword evidence="2" id="KW-0238">DNA-binding</keyword>
<name>A0A0C1UNQ2_9CYAN</name>
<dbReference type="Pfam" id="PF14246">
    <property type="entry name" value="TetR_C_7"/>
    <property type="match status" value="1"/>
</dbReference>
<dbReference type="PANTHER" id="PTHR30055:SF234">
    <property type="entry name" value="HTH-TYPE TRANSCRIPTIONAL REGULATOR BETI"/>
    <property type="match status" value="1"/>
</dbReference>
<reference evidence="4" key="1">
    <citation type="submission" date="2014-11" db="EMBL/GenBank/DDBJ databases">
        <authorList>
            <person name="Malar M.C."/>
            <person name="Sen D."/>
            <person name="Tripathy S."/>
        </authorList>
    </citation>
    <scope>NUCLEOTIDE SEQUENCE</scope>
    <source>
        <strain evidence="4">BDU141951</strain>
    </source>
</reference>
<keyword evidence="3" id="KW-0804">Transcription</keyword>
<dbReference type="FunFam" id="1.10.10.60:FF:000141">
    <property type="entry name" value="TetR family transcriptional regulator"/>
    <property type="match status" value="1"/>
</dbReference>
<dbReference type="AlphaFoldDB" id="A0A0C1UNQ2"/>
<gene>
    <name evidence="4" type="ORF">QQ91_007210</name>
</gene>
<dbReference type="GO" id="GO:0000976">
    <property type="term" value="F:transcription cis-regulatory region binding"/>
    <property type="evidence" value="ECO:0007669"/>
    <property type="project" value="TreeGrafter"/>
</dbReference>
<protein>
    <submittedName>
        <fullName evidence="4">TetR/AcrR family transcriptional regulator</fullName>
    </submittedName>
</protein>
<dbReference type="InterPro" id="IPR009057">
    <property type="entry name" value="Homeodomain-like_sf"/>
</dbReference>
<dbReference type="PROSITE" id="PS01081">
    <property type="entry name" value="HTH_TETR_1"/>
    <property type="match status" value="1"/>
</dbReference>
<evidence type="ECO:0000256" key="3">
    <source>
        <dbReference type="ARBA" id="ARBA00023163"/>
    </source>
</evidence>
<dbReference type="InterPro" id="IPR036271">
    <property type="entry name" value="Tet_transcr_reg_TetR-rel_C_sf"/>
</dbReference>
<dbReference type="PRINTS" id="PR00455">
    <property type="entry name" value="HTHTETR"/>
</dbReference>